<reference evidence="5 6" key="1">
    <citation type="submission" date="2022-09" db="EMBL/GenBank/DDBJ databases">
        <title>Enrichment on poylsaccharides allowed isolation of novel metabolic and taxonomic groups of Haloarchaea.</title>
        <authorList>
            <person name="Sorokin D.Y."/>
            <person name="Elcheninov A.G."/>
            <person name="Khizhniak T.V."/>
            <person name="Kolganova T.V."/>
            <person name="Kublanov I.V."/>
        </authorList>
    </citation>
    <scope>NUCLEOTIDE SEQUENCE [LARGE SCALE GENOMIC DNA]</scope>
    <source>
        <strain evidence="5 6">AArc-curdl1</strain>
    </source>
</reference>
<accession>A0AAP3E6T3</accession>
<keyword evidence="2" id="KW-0288">FMN</keyword>
<evidence type="ECO:0000256" key="3">
    <source>
        <dbReference type="ARBA" id="ARBA00023002"/>
    </source>
</evidence>
<name>A0AAP3E6T3_9EURY</name>
<protein>
    <submittedName>
        <fullName evidence="5">Glycerol-3-phosphate dehydrogenase subunit GlpB</fullName>
        <ecNumber evidence="5">1.1.5.3</ecNumber>
    </submittedName>
</protein>
<evidence type="ECO:0000313" key="6">
    <source>
        <dbReference type="Proteomes" id="UP001321047"/>
    </source>
</evidence>
<keyword evidence="6" id="KW-1185">Reference proteome</keyword>
<dbReference type="Pfam" id="PF00890">
    <property type="entry name" value="FAD_binding_2"/>
    <property type="match status" value="1"/>
</dbReference>
<sequence length="426" mass="45401">MAITDDVLVIGGGLAGITAALSAAEYDTQVRLISYKQSTLRHASGLIDVLGYTPDGQGPLANPFDTLEELPVGHPYERVGTDAVRDALLFFDAVTDDAYAGGHTDANALVPTSSGAVKPTARYPAGVESGLASDPRDTLLVGFERLPEFNAPLAAAHLEATGVPFDVRGVTLDFPGIRRDDAKVIRYAHILDHDERVDIGRGETVARPVLAALVSDHLDGESRVGFPPVLGDDNHDVVRRDLEERLGVDVFEVPSGPPSLPGLRLEDLLYDALEEAGVRVTTGVEVVDYDSSNGHIDHAVVDRTGQRVPYQADEYVLATGGLVGKGIDSERERVFEPLFDCHVEHAGDRYEWFDGDAFGDHPFARYGVSVDAELRPQKADGTVEFENLRAAGSVLGGYDFAAEKSGSGVSLATGFIAGVRAGEVGQ</sequence>
<dbReference type="InterPro" id="IPR009158">
    <property type="entry name" value="G3P_DH_GlpB_su"/>
</dbReference>
<evidence type="ECO:0000259" key="4">
    <source>
        <dbReference type="Pfam" id="PF00890"/>
    </source>
</evidence>
<keyword evidence="3 5" id="KW-0560">Oxidoreductase</keyword>
<dbReference type="GO" id="GO:0009331">
    <property type="term" value="C:glycerol-3-phosphate dehydrogenase (FAD) complex"/>
    <property type="evidence" value="ECO:0007669"/>
    <property type="project" value="InterPro"/>
</dbReference>
<dbReference type="InterPro" id="IPR036188">
    <property type="entry name" value="FAD/NAD-bd_sf"/>
</dbReference>
<dbReference type="RefSeq" id="WP_342809382.1">
    <property type="nucleotide sequence ID" value="NZ_JAOPJZ010000012.1"/>
</dbReference>
<dbReference type="AlphaFoldDB" id="A0AAP3E6T3"/>
<dbReference type="GO" id="GO:0004368">
    <property type="term" value="F:glycerol-3-phosphate dehydrogenase (quinone) activity"/>
    <property type="evidence" value="ECO:0007669"/>
    <property type="project" value="UniProtKB-EC"/>
</dbReference>
<gene>
    <name evidence="5" type="primary">glpB</name>
    <name evidence="5" type="ORF">OB919_13920</name>
</gene>
<dbReference type="Gene3D" id="3.50.50.60">
    <property type="entry name" value="FAD/NAD(P)-binding domain"/>
    <property type="match status" value="2"/>
</dbReference>
<evidence type="ECO:0000256" key="2">
    <source>
        <dbReference type="ARBA" id="ARBA00022643"/>
    </source>
</evidence>
<dbReference type="NCBIfam" id="NF003722">
    <property type="entry name" value="PRK05329.1-5"/>
    <property type="match status" value="1"/>
</dbReference>
<dbReference type="Proteomes" id="UP001321047">
    <property type="component" value="Unassembled WGS sequence"/>
</dbReference>
<dbReference type="NCBIfam" id="TIGR03378">
    <property type="entry name" value="glycerol3P_GlpB"/>
    <property type="match status" value="1"/>
</dbReference>
<evidence type="ECO:0000256" key="1">
    <source>
        <dbReference type="ARBA" id="ARBA00022630"/>
    </source>
</evidence>
<evidence type="ECO:0000313" key="5">
    <source>
        <dbReference type="EMBL" id="MCU4753058.1"/>
    </source>
</evidence>
<dbReference type="EMBL" id="JAOPJZ010000012">
    <property type="protein sequence ID" value="MCU4753058.1"/>
    <property type="molecule type" value="Genomic_DNA"/>
</dbReference>
<keyword evidence="1" id="KW-0285">Flavoprotein</keyword>
<feature type="domain" description="FAD-dependent oxidoreductase 2 FAD-binding" evidence="4">
    <location>
        <begin position="6"/>
        <end position="409"/>
    </location>
</feature>
<dbReference type="PANTHER" id="PTHR43400:SF11">
    <property type="entry name" value="ANAEROBIC GLYCEROL-3-PHOSPHATE DEHYDROGENASE SUBUNIT B"/>
    <property type="match status" value="1"/>
</dbReference>
<dbReference type="EC" id="1.1.5.3" evidence="5"/>
<proteinExistence type="predicted"/>
<dbReference type="InterPro" id="IPR003953">
    <property type="entry name" value="FAD-dep_OxRdtase_2_FAD-bd"/>
</dbReference>
<organism evidence="5 6">
    <name type="scientific">Natronosalvus hydrolyticus</name>
    <dbReference type="NCBI Taxonomy" id="2979988"/>
    <lineage>
        <taxon>Archaea</taxon>
        <taxon>Methanobacteriati</taxon>
        <taxon>Methanobacteriota</taxon>
        <taxon>Stenosarchaea group</taxon>
        <taxon>Halobacteria</taxon>
        <taxon>Halobacteriales</taxon>
        <taxon>Natrialbaceae</taxon>
        <taxon>Natronosalvus</taxon>
    </lineage>
</organism>
<dbReference type="PIRSF" id="PIRSF000141">
    <property type="entry name" value="Anaerobic_G3P_dh"/>
    <property type="match status" value="1"/>
</dbReference>
<dbReference type="InterPro" id="IPR050315">
    <property type="entry name" value="FAD-oxidoreductase_2"/>
</dbReference>
<dbReference type="SUPFAM" id="SSF51905">
    <property type="entry name" value="FAD/NAD(P)-binding domain"/>
    <property type="match status" value="1"/>
</dbReference>
<dbReference type="PANTHER" id="PTHR43400">
    <property type="entry name" value="FUMARATE REDUCTASE"/>
    <property type="match status" value="1"/>
</dbReference>
<comment type="caution">
    <text evidence="5">The sequence shown here is derived from an EMBL/GenBank/DDBJ whole genome shotgun (WGS) entry which is preliminary data.</text>
</comment>